<keyword evidence="4" id="KW-1185">Reference proteome</keyword>
<dbReference type="InterPro" id="IPR054353">
    <property type="entry name" value="IstA-like_C"/>
</dbReference>
<sequence length="519" mass="58170">MVRKINAKVILQLRAEGMSGRNIATTQSISRNSVSNVLDAASNAGISWTDIQDKTENAVYALVFPGRGDHQSVFAQPDWGVVHKQLAKVGVTLKLLHGEYVDEESVKGQATMGYDRFCKTYHRYVLEHSATSRVEHKAGMSVEVDWSGPTMTLHDPNTGTKQTVYLFVACLPFSRLGFVEACLDMKQASWLRAHVSMFEALGGSVPRIIPDNLKTGVIKHPAEGEIVLNDSYRHLAGHYVAAVLPGRVRKPKDKSSVENTVGHVATWIIAGLRDTQFTSLPQLRTAIRERVQAYNDEPFQKRAGSRLSVFREEEQPLLRPLPAVPYEISEWVYRRKVAKNSYVTWKRNFYSVPLVNVGASVDLRITETMLEVYRNQERLTSHQLLPASAINQYRTNDSDIPAEQQWKQWEPKRVRGWASRIGPNAVEVVDRIFASVPLAEQGLNAALAVLRLSKRFGPERLEAACLLALQSQVRSPRYAHIRPILDTGQDRANTWNDSLPEPEPGGYVRGSDYYSGGAR</sequence>
<reference evidence="3 4" key="1">
    <citation type="submission" date="2020-08" db="EMBL/GenBank/DDBJ databases">
        <title>Sequencing the genomes of 1000 actinobacteria strains.</title>
        <authorList>
            <person name="Klenk H.-P."/>
        </authorList>
    </citation>
    <scope>NUCLEOTIDE SEQUENCE [LARGE SCALE GENOMIC DNA]</scope>
    <source>
        <strain evidence="3 4">DSM 22826</strain>
    </source>
</reference>
<accession>A0A839QP74</accession>
<evidence type="ECO:0000313" key="3">
    <source>
        <dbReference type="EMBL" id="MBB2995022.1"/>
    </source>
</evidence>
<evidence type="ECO:0000313" key="4">
    <source>
        <dbReference type="Proteomes" id="UP000523000"/>
    </source>
</evidence>
<dbReference type="EMBL" id="JACHVS010000001">
    <property type="protein sequence ID" value="MBB2995022.1"/>
    <property type="molecule type" value="Genomic_DNA"/>
</dbReference>
<comment type="caution">
    <text evidence="3">The sequence shown here is derived from an EMBL/GenBank/DDBJ whole genome shotgun (WGS) entry which is preliminary data.</text>
</comment>
<proteinExistence type="predicted"/>
<feature type="region of interest" description="Disordered" evidence="1">
    <location>
        <begin position="489"/>
        <end position="519"/>
    </location>
</feature>
<dbReference type="PANTHER" id="PTHR35004">
    <property type="entry name" value="TRANSPOSASE RV3428C-RELATED"/>
    <property type="match status" value="1"/>
</dbReference>
<dbReference type="AlphaFoldDB" id="A0A839QP74"/>
<dbReference type="Proteomes" id="UP000523000">
    <property type="component" value="Unassembled WGS sequence"/>
</dbReference>
<dbReference type="RefSeq" id="WP_183510335.1">
    <property type="nucleotide sequence ID" value="NZ_BAABGK010000012.1"/>
</dbReference>
<gene>
    <name evidence="3" type="ORF">E9229_001213</name>
</gene>
<organism evidence="3 4">
    <name type="scientific">Paeniglutamicibacter cryotolerans</name>
    <dbReference type="NCBI Taxonomy" id="670079"/>
    <lineage>
        <taxon>Bacteria</taxon>
        <taxon>Bacillati</taxon>
        <taxon>Actinomycetota</taxon>
        <taxon>Actinomycetes</taxon>
        <taxon>Micrococcales</taxon>
        <taxon>Micrococcaceae</taxon>
        <taxon>Paeniglutamicibacter</taxon>
    </lineage>
</organism>
<evidence type="ECO:0000259" key="2">
    <source>
        <dbReference type="Pfam" id="PF22483"/>
    </source>
</evidence>
<evidence type="ECO:0000256" key="1">
    <source>
        <dbReference type="SAM" id="MobiDB-lite"/>
    </source>
</evidence>
<feature type="domain" description="Transposase for insertion sequence element IS21-like C-terminal" evidence="2">
    <location>
        <begin position="321"/>
        <end position="385"/>
    </location>
</feature>
<dbReference type="PANTHER" id="PTHR35004:SF8">
    <property type="entry name" value="TRANSPOSASE RV3428C-RELATED"/>
    <property type="match status" value="1"/>
</dbReference>
<protein>
    <submittedName>
        <fullName evidence="3">Transposase</fullName>
    </submittedName>
</protein>
<dbReference type="Pfam" id="PF22483">
    <property type="entry name" value="Mu-transpos_C_2"/>
    <property type="match status" value="1"/>
</dbReference>
<name>A0A839QP74_9MICC</name>
<dbReference type="NCBIfam" id="NF033546">
    <property type="entry name" value="transpos_IS21"/>
    <property type="match status" value="1"/>
</dbReference>